<feature type="non-terminal residue" evidence="8">
    <location>
        <position position="1"/>
    </location>
</feature>
<evidence type="ECO:0000256" key="3">
    <source>
        <dbReference type="ARBA" id="ARBA00022692"/>
    </source>
</evidence>
<reference evidence="8" key="1">
    <citation type="journal article" date="2014" name="Front. Microbiol.">
        <title>High frequency of phylogenetically diverse reductive dehalogenase-homologous genes in deep subseafloor sedimentary metagenomes.</title>
        <authorList>
            <person name="Kawai M."/>
            <person name="Futagami T."/>
            <person name="Toyoda A."/>
            <person name="Takaki Y."/>
            <person name="Nishi S."/>
            <person name="Hori S."/>
            <person name="Arai W."/>
            <person name="Tsubouchi T."/>
            <person name="Morono Y."/>
            <person name="Uchiyama I."/>
            <person name="Ito T."/>
            <person name="Fujiyama A."/>
            <person name="Inagaki F."/>
            <person name="Takami H."/>
        </authorList>
    </citation>
    <scope>NUCLEOTIDE SEQUENCE</scope>
    <source>
        <strain evidence="8">Expedition CK06-06</strain>
    </source>
</reference>
<feature type="domain" description="SSD" evidence="7">
    <location>
        <begin position="163"/>
        <end position="288"/>
    </location>
</feature>
<keyword evidence="2" id="KW-1003">Cell membrane</keyword>
<dbReference type="Pfam" id="PF03176">
    <property type="entry name" value="MMPL"/>
    <property type="match status" value="1"/>
</dbReference>
<dbReference type="GO" id="GO:0005886">
    <property type="term" value="C:plasma membrane"/>
    <property type="evidence" value="ECO:0007669"/>
    <property type="project" value="UniProtKB-SubCell"/>
</dbReference>
<accession>X0TDK4</accession>
<feature type="non-terminal residue" evidence="8">
    <location>
        <position position="470"/>
    </location>
</feature>
<gene>
    <name evidence="8" type="ORF">S01H1_07171</name>
</gene>
<comment type="caution">
    <text evidence="8">The sequence shown here is derived from an EMBL/GenBank/DDBJ whole genome shotgun (WGS) entry which is preliminary data.</text>
</comment>
<dbReference type="AlphaFoldDB" id="X0TDK4"/>
<dbReference type="PANTHER" id="PTHR33406:SF13">
    <property type="entry name" value="MEMBRANE PROTEIN YDFJ"/>
    <property type="match status" value="1"/>
</dbReference>
<evidence type="ECO:0000256" key="4">
    <source>
        <dbReference type="ARBA" id="ARBA00022989"/>
    </source>
</evidence>
<evidence type="ECO:0000256" key="6">
    <source>
        <dbReference type="SAM" id="Phobius"/>
    </source>
</evidence>
<dbReference type="PANTHER" id="PTHR33406">
    <property type="entry name" value="MEMBRANE PROTEIN MJ1562-RELATED"/>
    <property type="match status" value="1"/>
</dbReference>
<dbReference type="EMBL" id="BARS01003697">
    <property type="protein sequence ID" value="GAF85386.1"/>
    <property type="molecule type" value="Genomic_DNA"/>
</dbReference>
<feature type="transmembrane region" description="Helical" evidence="6">
    <location>
        <begin position="193"/>
        <end position="213"/>
    </location>
</feature>
<dbReference type="InterPro" id="IPR004869">
    <property type="entry name" value="MMPL_dom"/>
</dbReference>
<evidence type="ECO:0000256" key="1">
    <source>
        <dbReference type="ARBA" id="ARBA00004651"/>
    </source>
</evidence>
<dbReference type="SUPFAM" id="SSF82866">
    <property type="entry name" value="Multidrug efflux transporter AcrB transmembrane domain"/>
    <property type="match status" value="1"/>
</dbReference>
<evidence type="ECO:0000259" key="7">
    <source>
        <dbReference type="PROSITE" id="PS50156"/>
    </source>
</evidence>
<dbReference type="Gene3D" id="1.20.1640.10">
    <property type="entry name" value="Multidrug efflux transporter AcrB transmembrane domain"/>
    <property type="match status" value="1"/>
</dbReference>
<feature type="transmembrane region" description="Helical" evidence="6">
    <location>
        <begin position="262"/>
        <end position="289"/>
    </location>
</feature>
<keyword evidence="5 6" id="KW-0472">Membrane</keyword>
<name>X0TDK4_9ZZZZ</name>
<proteinExistence type="predicted"/>
<protein>
    <recommendedName>
        <fullName evidence="7">SSD domain-containing protein</fullName>
    </recommendedName>
</protein>
<evidence type="ECO:0000256" key="5">
    <source>
        <dbReference type="ARBA" id="ARBA00023136"/>
    </source>
</evidence>
<sequence length="470" mass="49529">HPSLTVDDPAYEETVKGLMADLRGLVAEETTVVGGTTVVSDKRIVSGTRTFYDTGLSREEALERDLFVASNETGGDVTFAMVDLEGELEDAIDNIDPVLDAVAEAEAASDGFEILIGGDASLNKQLVEIIEEDFSRALFLNLPIAFLILFLAFGAVVAASVPLALAFAAVITANGILAIVSQFYPLEMSYQEMVLLMGLATGIDYALFVVTRYRRECRAGRSKEEALRVASGTSGKAVVFAGMTVLLAISGMFMVDNAVFTSLALAAIVVVALAIVMSVTLLPALIAMLGDNIDRLSLPFLGRGTGEGGGVWGFITDRVLAQPAIIGAVTVVVLLAVAAPYLTLNLGFNGPRSFSDDAEGKKALIALEENFTIGLMQPAVVIVDAGEKENVFAADIQASVAELVGLVELESRTPESPDEPYGAVAMEPDFNDAGDTELIAIPINADSGDPEAIDAVNRLRDDLVPAAFED</sequence>
<comment type="subcellular location">
    <subcellularLocation>
        <location evidence="1">Cell membrane</location>
        <topology evidence="1">Multi-pass membrane protein</topology>
    </subcellularLocation>
</comment>
<evidence type="ECO:0000256" key="2">
    <source>
        <dbReference type="ARBA" id="ARBA00022475"/>
    </source>
</evidence>
<dbReference type="InterPro" id="IPR000731">
    <property type="entry name" value="SSD"/>
</dbReference>
<dbReference type="PROSITE" id="PS50156">
    <property type="entry name" value="SSD"/>
    <property type="match status" value="1"/>
</dbReference>
<feature type="transmembrane region" description="Helical" evidence="6">
    <location>
        <begin position="324"/>
        <end position="344"/>
    </location>
</feature>
<feature type="transmembrane region" description="Helical" evidence="6">
    <location>
        <begin position="165"/>
        <end position="186"/>
    </location>
</feature>
<dbReference type="InterPro" id="IPR050545">
    <property type="entry name" value="Mycobact_MmpL"/>
</dbReference>
<feature type="transmembrane region" description="Helical" evidence="6">
    <location>
        <begin position="233"/>
        <end position="255"/>
    </location>
</feature>
<keyword evidence="4 6" id="KW-1133">Transmembrane helix</keyword>
<organism evidence="8">
    <name type="scientific">marine sediment metagenome</name>
    <dbReference type="NCBI Taxonomy" id="412755"/>
    <lineage>
        <taxon>unclassified sequences</taxon>
        <taxon>metagenomes</taxon>
        <taxon>ecological metagenomes</taxon>
    </lineage>
</organism>
<evidence type="ECO:0000313" key="8">
    <source>
        <dbReference type="EMBL" id="GAF85386.1"/>
    </source>
</evidence>
<feature type="transmembrane region" description="Helical" evidence="6">
    <location>
        <begin position="138"/>
        <end position="159"/>
    </location>
</feature>
<keyword evidence="3 6" id="KW-0812">Transmembrane</keyword>